<protein>
    <submittedName>
        <fullName evidence="1">Uncharacterized protein</fullName>
    </submittedName>
</protein>
<dbReference type="EMBL" id="JYDI01000049">
    <property type="protein sequence ID" value="KRY55892.1"/>
    <property type="molecule type" value="Genomic_DNA"/>
</dbReference>
<organism evidence="1 2">
    <name type="scientific">Trichinella britovi</name>
    <name type="common">Parasitic roundworm</name>
    <dbReference type="NCBI Taxonomy" id="45882"/>
    <lineage>
        <taxon>Eukaryota</taxon>
        <taxon>Metazoa</taxon>
        <taxon>Ecdysozoa</taxon>
        <taxon>Nematoda</taxon>
        <taxon>Enoplea</taxon>
        <taxon>Dorylaimia</taxon>
        <taxon>Trichinellida</taxon>
        <taxon>Trichinellidae</taxon>
        <taxon>Trichinella</taxon>
    </lineage>
</organism>
<evidence type="ECO:0000313" key="1">
    <source>
        <dbReference type="EMBL" id="KRY55892.1"/>
    </source>
</evidence>
<accession>A0A0V1D374</accession>
<sequence length="249" mass="28833">MNCYLISFLPSCLCLYHTGCHVNQADEADCRASSMLPLFCTNFHFIISPLNSTVDTLLFPPADRNNRRQIRRCLHHHHHHIHILRNPLLPPHHHYLHILLYVDNVEKLPHTSQLQPVIDDRGGDENPTDHQIPVERLFHAVQRTAFPRPVNDAHGDLENCSDKAEKQVEFSRSRLLLTGMFFDKANHLSQIQRIDVRFKTSDLFTIVYQHDSGRGYDAVDVIISAKLREEISKEDNNRKLDQFLIVMPA</sequence>
<dbReference type="AlphaFoldDB" id="A0A0V1D374"/>
<reference evidence="1 2" key="1">
    <citation type="submission" date="2015-01" db="EMBL/GenBank/DDBJ databases">
        <title>Evolution of Trichinella species and genotypes.</title>
        <authorList>
            <person name="Korhonen P.K."/>
            <person name="Edoardo P."/>
            <person name="Giuseppe L.R."/>
            <person name="Gasser R.B."/>
        </authorList>
    </citation>
    <scope>NUCLEOTIDE SEQUENCE [LARGE SCALE GENOMIC DNA]</scope>
    <source>
        <strain evidence="1">ISS120</strain>
    </source>
</reference>
<evidence type="ECO:0000313" key="2">
    <source>
        <dbReference type="Proteomes" id="UP000054653"/>
    </source>
</evidence>
<comment type="caution">
    <text evidence="1">The sequence shown here is derived from an EMBL/GenBank/DDBJ whole genome shotgun (WGS) entry which is preliminary data.</text>
</comment>
<gene>
    <name evidence="1" type="ORF">T03_13513</name>
</gene>
<proteinExistence type="predicted"/>
<keyword evidence="2" id="KW-1185">Reference proteome</keyword>
<name>A0A0V1D374_TRIBR</name>
<dbReference type="Proteomes" id="UP000054653">
    <property type="component" value="Unassembled WGS sequence"/>
</dbReference>